<dbReference type="InterPro" id="IPR051322">
    <property type="entry name" value="AA_ABC_Transporter_Permease"/>
</dbReference>
<accession>A0A645HSZ4</accession>
<dbReference type="InterPro" id="IPR035906">
    <property type="entry name" value="MetI-like_sf"/>
</dbReference>
<name>A0A645HSZ4_9ZZZZ</name>
<dbReference type="CDD" id="cd06261">
    <property type="entry name" value="TM_PBP2"/>
    <property type="match status" value="1"/>
</dbReference>
<dbReference type="EMBL" id="VSSQ01098303">
    <property type="protein sequence ID" value="MPN41329.1"/>
    <property type="molecule type" value="Genomic_DNA"/>
</dbReference>
<dbReference type="PROSITE" id="PS50928">
    <property type="entry name" value="ABC_TM1"/>
    <property type="match status" value="1"/>
</dbReference>
<dbReference type="GO" id="GO:0005886">
    <property type="term" value="C:plasma membrane"/>
    <property type="evidence" value="ECO:0007669"/>
    <property type="project" value="UniProtKB-SubCell"/>
</dbReference>
<keyword evidence="2" id="KW-0813">Transport</keyword>
<evidence type="ECO:0000259" key="8">
    <source>
        <dbReference type="PROSITE" id="PS50928"/>
    </source>
</evidence>
<keyword evidence="5 7" id="KW-1133">Transmembrane helix</keyword>
<feature type="transmembrane region" description="Helical" evidence="7">
    <location>
        <begin position="117"/>
        <end position="140"/>
    </location>
</feature>
<evidence type="ECO:0000256" key="7">
    <source>
        <dbReference type="SAM" id="Phobius"/>
    </source>
</evidence>
<dbReference type="SUPFAM" id="SSF161098">
    <property type="entry name" value="MetI-like"/>
    <property type="match status" value="1"/>
</dbReference>
<keyword evidence="6 7" id="KW-0472">Membrane</keyword>
<comment type="caution">
    <text evidence="9">The sequence shown here is derived from an EMBL/GenBank/DDBJ whole genome shotgun (WGS) entry which is preliminary data.</text>
</comment>
<sequence length="145" mass="15157">MIAVFPLTKLIVGKRIGTTAAIVPLTIAAIPFVARLIENAIKEISPGIIEAAQSMGADVKQIVFRVMIPEALPSIASGITLTIINLIGYSAMAGAIGGGGLGNLAIRFGYQGFQKDVMIGTVIVLVLVVQVIQGIGTRVYNKLLK</sequence>
<dbReference type="InterPro" id="IPR000515">
    <property type="entry name" value="MetI-like"/>
</dbReference>
<keyword evidence="4 7" id="KW-0812">Transmembrane</keyword>
<feature type="transmembrane region" description="Helical" evidence="7">
    <location>
        <begin position="16"/>
        <end position="37"/>
    </location>
</feature>
<comment type="subcellular location">
    <subcellularLocation>
        <location evidence="1">Cell membrane</location>
        <topology evidence="1">Multi-pass membrane protein</topology>
    </subcellularLocation>
</comment>
<reference evidence="9" key="1">
    <citation type="submission" date="2019-08" db="EMBL/GenBank/DDBJ databases">
        <authorList>
            <person name="Kucharzyk K."/>
            <person name="Murdoch R.W."/>
            <person name="Higgins S."/>
            <person name="Loffler F."/>
        </authorList>
    </citation>
    <scope>NUCLEOTIDE SEQUENCE</scope>
</reference>
<dbReference type="PANTHER" id="PTHR30450">
    <property type="entry name" value="ABC TRANSPORTER PERMEASE"/>
    <property type="match status" value="1"/>
</dbReference>
<feature type="transmembrane region" description="Helical" evidence="7">
    <location>
        <begin position="75"/>
        <end position="97"/>
    </location>
</feature>
<evidence type="ECO:0000313" key="9">
    <source>
        <dbReference type="EMBL" id="MPN41329.1"/>
    </source>
</evidence>
<feature type="domain" description="ABC transmembrane type-1" evidence="8">
    <location>
        <begin position="1"/>
        <end position="136"/>
    </location>
</feature>
<keyword evidence="3" id="KW-1003">Cell membrane</keyword>
<dbReference type="PANTHER" id="PTHR30450:SF1">
    <property type="entry name" value="D-METHIONINE TRANSPORT SYSTEM PERMEASE PROTEIN METI-RELATED"/>
    <property type="match status" value="1"/>
</dbReference>
<evidence type="ECO:0000256" key="1">
    <source>
        <dbReference type="ARBA" id="ARBA00004651"/>
    </source>
</evidence>
<evidence type="ECO:0000256" key="4">
    <source>
        <dbReference type="ARBA" id="ARBA00022692"/>
    </source>
</evidence>
<organism evidence="9">
    <name type="scientific">bioreactor metagenome</name>
    <dbReference type="NCBI Taxonomy" id="1076179"/>
    <lineage>
        <taxon>unclassified sequences</taxon>
        <taxon>metagenomes</taxon>
        <taxon>ecological metagenomes</taxon>
    </lineage>
</organism>
<evidence type="ECO:0000256" key="5">
    <source>
        <dbReference type="ARBA" id="ARBA00022989"/>
    </source>
</evidence>
<dbReference type="Pfam" id="PF00528">
    <property type="entry name" value="BPD_transp_1"/>
    <property type="match status" value="1"/>
</dbReference>
<dbReference type="GO" id="GO:0048473">
    <property type="term" value="P:D-methionine transmembrane transport"/>
    <property type="evidence" value="ECO:0007669"/>
    <property type="project" value="TreeGrafter"/>
</dbReference>
<dbReference type="Gene3D" id="1.10.3720.10">
    <property type="entry name" value="MetI-like"/>
    <property type="match status" value="1"/>
</dbReference>
<protein>
    <recommendedName>
        <fullName evidence="8">ABC transmembrane type-1 domain-containing protein</fullName>
    </recommendedName>
</protein>
<proteinExistence type="predicted"/>
<evidence type="ECO:0000256" key="2">
    <source>
        <dbReference type="ARBA" id="ARBA00022448"/>
    </source>
</evidence>
<evidence type="ECO:0000256" key="3">
    <source>
        <dbReference type="ARBA" id="ARBA00022475"/>
    </source>
</evidence>
<evidence type="ECO:0000256" key="6">
    <source>
        <dbReference type="ARBA" id="ARBA00023136"/>
    </source>
</evidence>
<gene>
    <name evidence="9" type="ORF">SDC9_188872</name>
</gene>
<dbReference type="AlphaFoldDB" id="A0A645HSZ4"/>